<protein>
    <submittedName>
        <fullName evidence="1">Uncharacterized protein</fullName>
    </submittedName>
</protein>
<gene>
    <name evidence="1" type="ORF">MSG28_000890</name>
</gene>
<dbReference type="Proteomes" id="UP001064048">
    <property type="component" value="Chromosome Z"/>
</dbReference>
<proteinExistence type="predicted"/>
<evidence type="ECO:0000313" key="1">
    <source>
        <dbReference type="EMBL" id="KAI8430701.1"/>
    </source>
</evidence>
<organism evidence="1 2">
    <name type="scientific">Choristoneura fumiferana</name>
    <name type="common">Spruce budworm moth</name>
    <name type="synonym">Archips fumiferana</name>
    <dbReference type="NCBI Taxonomy" id="7141"/>
    <lineage>
        <taxon>Eukaryota</taxon>
        <taxon>Metazoa</taxon>
        <taxon>Ecdysozoa</taxon>
        <taxon>Arthropoda</taxon>
        <taxon>Hexapoda</taxon>
        <taxon>Insecta</taxon>
        <taxon>Pterygota</taxon>
        <taxon>Neoptera</taxon>
        <taxon>Endopterygota</taxon>
        <taxon>Lepidoptera</taxon>
        <taxon>Glossata</taxon>
        <taxon>Ditrysia</taxon>
        <taxon>Tortricoidea</taxon>
        <taxon>Tortricidae</taxon>
        <taxon>Tortricinae</taxon>
        <taxon>Choristoneura</taxon>
    </lineage>
</organism>
<evidence type="ECO:0000313" key="2">
    <source>
        <dbReference type="Proteomes" id="UP001064048"/>
    </source>
</evidence>
<keyword evidence="2" id="KW-1185">Reference proteome</keyword>
<comment type="caution">
    <text evidence="1">The sequence shown here is derived from an EMBL/GenBank/DDBJ whole genome shotgun (WGS) entry which is preliminary data.</text>
</comment>
<name>A0ACC0K2S2_CHOFU</name>
<reference evidence="1 2" key="1">
    <citation type="journal article" date="2022" name="Genome Biol. Evol.">
        <title>The Spruce Budworm Genome: Reconstructing the Evolutionary History of Antifreeze Proteins.</title>
        <authorList>
            <person name="Beliveau C."/>
            <person name="Gagne P."/>
            <person name="Picq S."/>
            <person name="Vernygora O."/>
            <person name="Keeling C.I."/>
            <person name="Pinkney K."/>
            <person name="Doucet D."/>
            <person name="Wen F."/>
            <person name="Johnston J.S."/>
            <person name="Maaroufi H."/>
            <person name="Boyle B."/>
            <person name="Laroche J."/>
            <person name="Dewar K."/>
            <person name="Juretic N."/>
            <person name="Blackburn G."/>
            <person name="Nisole A."/>
            <person name="Brunet B."/>
            <person name="Brandao M."/>
            <person name="Lumley L."/>
            <person name="Duan J."/>
            <person name="Quan G."/>
            <person name="Lucarotti C.J."/>
            <person name="Roe A.D."/>
            <person name="Sperling F.A.H."/>
            <person name="Levesque R.C."/>
            <person name="Cusson M."/>
        </authorList>
    </citation>
    <scope>NUCLEOTIDE SEQUENCE [LARGE SCALE GENOMIC DNA]</scope>
    <source>
        <strain evidence="1">Glfc:IPQL:Cfum</strain>
    </source>
</reference>
<sequence>MKRLREVDWTTVRRDGHNIFTKLIRTRDPRDHEATQEIAVPGKQRLSRCLTTMDLTSLGVGSCVGTGMYLVCGMVSRKFAGPGVVISFIIAALASIFSAEDKNNSDFYLHRHFLLSPPKIIHRGLDSSFSVLSDQMNREGACYAEFGVRVPNTTGSAYTYSYVTVGEFIAFVIGWNMVLEYLVSIKIIS</sequence>
<dbReference type="EMBL" id="CM046131">
    <property type="protein sequence ID" value="KAI8430701.1"/>
    <property type="molecule type" value="Genomic_DNA"/>
</dbReference>
<accession>A0ACC0K2S2</accession>